<protein>
    <submittedName>
        <fullName evidence="2">Uncharacterized protein</fullName>
    </submittedName>
</protein>
<name>A0AA36CWI5_9BILA</name>
<proteinExistence type="predicted"/>
<organism evidence="2 3">
    <name type="scientific">Mesorhabditis spiculigera</name>
    <dbReference type="NCBI Taxonomy" id="96644"/>
    <lineage>
        <taxon>Eukaryota</taxon>
        <taxon>Metazoa</taxon>
        <taxon>Ecdysozoa</taxon>
        <taxon>Nematoda</taxon>
        <taxon>Chromadorea</taxon>
        <taxon>Rhabditida</taxon>
        <taxon>Rhabditina</taxon>
        <taxon>Rhabditomorpha</taxon>
        <taxon>Rhabditoidea</taxon>
        <taxon>Rhabditidae</taxon>
        <taxon>Mesorhabditinae</taxon>
        <taxon>Mesorhabditis</taxon>
    </lineage>
</organism>
<keyword evidence="3" id="KW-1185">Reference proteome</keyword>
<evidence type="ECO:0000313" key="3">
    <source>
        <dbReference type="Proteomes" id="UP001177023"/>
    </source>
</evidence>
<feature type="compositionally biased region" description="Basic and acidic residues" evidence="1">
    <location>
        <begin position="93"/>
        <end position="114"/>
    </location>
</feature>
<comment type="caution">
    <text evidence="2">The sequence shown here is derived from an EMBL/GenBank/DDBJ whole genome shotgun (WGS) entry which is preliminary data.</text>
</comment>
<feature type="compositionally biased region" description="Low complexity" evidence="1">
    <location>
        <begin position="61"/>
        <end position="72"/>
    </location>
</feature>
<feature type="non-terminal residue" evidence="2">
    <location>
        <position position="217"/>
    </location>
</feature>
<feature type="compositionally biased region" description="Polar residues" evidence="1">
    <location>
        <begin position="11"/>
        <end position="25"/>
    </location>
</feature>
<dbReference type="AlphaFoldDB" id="A0AA36CWI5"/>
<dbReference type="Proteomes" id="UP001177023">
    <property type="component" value="Unassembled WGS sequence"/>
</dbReference>
<dbReference type="EMBL" id="CATQJA010002640">
    <property type="protein sequence ID" value="CAJ0575723.1"/>
    <property type="molecule type" value="Genomic_DNA"/>
</dbReference>
<evidence type="ECO:0000313" key="2">
    <source>
        <dbReference type="EMBL" id="CAJ0575723.1"/>
    </source>
</evidence>
<feature type="region of interest" description="Disordered" evidence="1">
    <location>
        <begin position="1"/>
        <end position="182"/>
    </location>
</feature>
<sequence>MEPRINRHSLFGTTSSDPEYTTSAFPGQGVTLGRRDPSPWSRRLVLNTDDEEEPVTRRVDSSSSSQGAMDSSPGIDRRHLDVPTIVHRRHTRSSTDRRRSFHTPEEMERRRSYYTEEPVASRRASRSDLSASSSQEDDASTSTYAARRRFYLSESDSDEIARSAYQASQRTSEARNAGGQTHPVETIILVSNAAEPIRIAPRMMRDARPPLTAVAAR</sequence>
<reference evidence="2" key="1">
    <citation type="submission" date="2023-06" db="EMBL/GenBank/DDBJ databases">
        <authorList>
            <person name="Delattre M."/>
        </authorList>
    </citation>
    <scope>NUCLEOTIDE SEQUENCE</scope>
    <source>
        <strain evidence="2">AF72</strain>
    </source>
</reference>
<evidence type="ECO:0000256" key="1">
    <source>
        <dbReference type="SAM" id="MobiDB-lite"/>
    </source>
</evidence>
<accession>A0AA36CWI5</accession>
<gene>
    <name evidence="2" type="ORF">MSPICULIGERA_LOCUS14030</name>
</gene>